<evidence type="ECO:0000256" key="5">
    <source>
        <dbReference type="ARBA" id="ARBA00022525"/>
    </source>
</evidence>
<proteinExistence type="inferred from homology"/>
<organism evidence="11 12">
    <name type="scientific">Luteimonas terrae</name>
    <dbReference type="NCBI Taxonomy" id="1530191"/>
    <lineage>
        <taxon>Bacteria</taxon>
        <taxon>Pseudomonadati</taxon>
        <taxon>Pseudomonadota</taxon>
        <taxon>Gammaproteobacteria</taxon>
        <taxon>Lysobacterales</taxon>
        <taxon>Lysobacteraceae</taxon>
        <taxon>Luteimonas</taxon>
    </lineage>
</organism>
<dbReference type="PANTHER" id="PTHR30033">
    <property type="entry name" value="FLAGELLAR HOOK-ASSOCIATED PROTEIN 1"/>
    <property type="match status" value="1"/>
</dbReference>
<keyword evidence="11" id="KW-0282">Flagellum</keyword>
<feature type="domain" description="Flagellar hook-associated protein 1 D2-like" evidence="9">
    <location>
        <begin position="334"/>
        <end position="413"/>
    </location>
</feature>
<dbReference type="GO" id="GO:0044780">
    <property type="term" value="P:bacterial-type flagellum assembly"/>
    <property type="evidence" value="ECO:0007669"/>
    <property type="project" value="InterPro"/>
</dbReference>
<dbReference type="Pfam" id="PF22638">
    <property type="entry name" value="FlgK_D1"/>
    <property type="match status" value="1"/>
</dbReference>
<reference evidence="11 12" key="1">
    <citation type="submission" date="2019-03" db="EMBL/GenBank/DDBJ databases">
        <title>Luteimonas zhaokaii sp.nov., isolated from the rectal contents of Plateau pika in Yushu, Qinghai Province, China.</title>
        <authorList>
            <person name="Zhang G."/>
        </authorList>
    </citation>
    <scope>NUCLEOTIDE SEQUENCE [LARGE SCALE GENOMIC DNA]</scope>
    <source>
        <strain evidence="11 12">THG-MD21</strain>
    </source>
</reference>
<dbReference type="GO" id="GO:0005576">
    <property type="term" value="C:extracellular region"/>
    <property type="evidence" value="ECO:0007669"/>
    <property type="project" value="UniProtKB-SubCell"/>
</dbReference>
<dbReference type="InterPro" id="IPR001444">
    <property type="entry name" value="Flag_bb_rod_N"/>
</dbReference>
<dbReference type="GO" id="GO:0009424">
    <property type="term" value="C:bacterial-type flagellum hook"/>
    <property type="evidence" value="ECO:0007669"/>
    <property type="project" value="InterPro"/>
</dbReference>
<sequence>MTGMLSTGSSALLAFQRSLGTISHNVANSTTEGYSRQRVDLAARAGSPTAGGGYIGQGVDVARLQRLADGLVFGRQIDSSGEVGRLSSLASMSNRIDTLFSDGSTGLSQPFNAFFNASRGVAADSTSTSARSALLAAAQALTARWNSLDTQLGTIEAETDASLVGKIGDANQLMREIANLNASIAASGNLVTPDMLDQRDLRVGKLAAITGASVIKADDGSLNVFTLGGQPLVLGAKASTLTTVQDAYHPDRKQLALDTGNGTPVRLADSNVSGGLGGMLEFRSRVLDPARAELGRLATVMASEFNAAQRAGVDYNGDVGTDLFTFAPPRVAGNAANTGSAAFLTGIANAGALTGHDVTLRFDGAAWTAQRSDTGAPVPMSGSGTAADPFVVDGVSLVMSGSAAAGDRFALRPTADAAGSLKLAITDPAKIAAAGAMTSTGDLGNLGNARVASTSVTNAGTFAGFNGATIEFLDSTQYTVNGAGPFAWTPGSPINDPDGAWSITLSGTPSPGDGFSLGRTPARSSNNANALAFSGLDTAGTLNGGTVSLTVGLSELVAKAGVEARHASLGLEAQQAIDAQVTAERESVSGVNLDEEAANLMKFQQAYQAAAQVLKTADTLFQTLLVSVSR</sequence>
<keyword evidence="5" id="KW-0964">Secreted</keyword>
<dbReference type="GO" id="GO:0005198">
    <property type="term" value="F:structural molecule activity"/>
    <property type="evidence" value="ECO:0007669"/>
    <property type="project" value="InterPro"/>
</dbReference>
<dbReference type="PRINTS" id="PR01005">
    <property type="entry name" value="FLGHOOKAP1"/>
</dbReference>
<keyword evidence="11" id="KW-0966">Cell projection</keyword>
<evidence type="ECO:0000259" key="9">
    <source>
        <dbReference type="Pfam" id="PF21158"/>
    </source>
</evidence>
<comment type="subcellular location">
    <subcellularLocation>
        <location evidence="1">Bacterial flagellum</location>
    </subcellularLocation>
    <subcellularLocation>
        <location evidence="2">Secreted</location>
    </subcellularLocation>
</comment>
<comment type="similarity">
    <text evidence="3">Belongs to the flagella basal body rod proteins family.</text>
</comment>
<evidence type="ECO:0000256" key="1">
    <source>
        <dbReference type="ARBA" id="ARBA00004365"/>
    </source>
</evidence>
<evidence type="ECO:0000259" key="7">
    <source>
        <dbReference type="Pfam" id="PF00460"/>
    </source>
</evidence>
<dbReference type="EMBL" id="SMTG01000004">
    <property type="protein sequence ID" value="TDK30552.1"/>
    <property type="molecule type" value="Genomic_DNA"/>
</dbReference>
<keyword evidence="11" id="KW-0969">Cilium</keyword>
<dbReference type="AlphaFoldDB" id="A0A4R5U8K7"/>
<evidence type="ECO:0000259" key="8">
    <source>
        <dbReference type="Pfam" id="PF06429"/>
    </source>
</evidence>
<dbReference type="Pfam" id="PF00460">
    <property type="entry name" value="Flg_bb_rod"/>
    <property type="match status" value="1"/>
</dbReference>
<feature type="domain" description="Flagellar hook-associated protein FlgK helical" evidence="10">
    <location>
        <begin position="94"/>
        <end position="324"/>
    </location>
</feature>
<feature type="domain" description="Flagellar basal-body/hook protein C-terminal" evidence="8">
    <location>
        <begin position="588"/>
        <end position="625"/>
    </location>
</feature>
<evidence type="ECO:0000256" key="3">
    <source>
        <dbReference type="ARBA" id="ARBA00009677"/>
    </source>
</evidence>
<dbReference type="InterPro" id="IPR049119">
    <property type="entry name" value="FlgK_D2-like"/>
</dbReference>
<dbReference type="InterPro" id="IPR010930">
    <property type="entry name" value="Flg_bb/hook_C_dom"/>
</dbReference>
<dbReference type="RefSeq" id="WP_133393644.1">
    <property type="nucleotide sequence ID" value="NZ_SMTG01000004.1"/>
</dbReference>
<dbReference type="InterPro" id="IPR053927">
    <property type="entry name" value="FlgK_helical"/>
</dbReference>
<name>A0A4R5U8K7_9GAMM</name>
<dbReference type="SUPFAM" id="SSF64518">
    <property type="entry name" value="Phase 1 flagellin"/>
    <property type="match status" value="2"/>
</dbReference>
<dbReference type="Pfam" id="PF21158">
    <property type="entry name" value="flgK_1st_1"/>
    <property type="match status" value="1"/>
</dbReference>
<evidence type="ECO:0000313" key="11">
    <source>
        <dbReference type="EMBL" id="TDK30552.1"/>
    </source>
</evidence>
<dbReference type="Proteomes" id="UP000295543">
    <property type="component" value="Unassembled WGS sequence"/>
</dbReference>
<evidence type="ECO:0000313" key="12">
    <source>
        <dbReference type="Proteomes" id="UP000295543"/>
    </source>
</evidence>
<gene>
    <name evidence="11" type="primary">flgK</name>
    <name evidence="11" type="ORF">E2F49_09250</name>
</gene>
<dbReference type="NCBIfam" id="TIGR02492">
    <property type="entry name" value="flgK_ends"/>
    <property type="match status" value="1"/>
</dbReference>
<feature type="domain" description="Flagellar basal body rod protein N-terminal" evidence="7">
    <location>
        <begin position="5"/>
        <end position="34"/>
    </location>
</feature>
<dbReference type="Pfam" id="PF06429">
    <property type="entry name" value="Flg_bbr_C"/>
    <property type="match status" value="1"/>
</dbReference>
<evidence type="ECO:0000256" key="4">
    <source>
        <dbReference type="ARBA" id="ARBA00016244"/>
    </source>
</evidence>
<keyword evidence="12" id="KW-1185">Reference proteome</keyword>
<evidence type="ECO:0000256" key="6">
    <source>
        <dbReference type="ARBA" id="ARBA00023143"/>
    </source>
</evidence>
<evidence type="ECO:0000259" key="10">
    <source>
        <dbReference type="Pfam" id="PF22638"/>
    </source>
</evidence>
<dbReference type="InterPro" id="IPR002371">
    <property type="entry name" value="FlgK"/>
</dbReference>
<dbReference type="OrthoDB" id="9802553at2"/>
<evidence type="ECO:0000256" key="2">
    <source>
        <dbReference type="ARBA" id="ARBA00004613"/>
    </source>
</evidence>
<protein>
    <recommendedName>
        <fullName evidence="4">Flagellar hook-associated protein 1</fullName>
    </recommendedName>
</protein>
<accession>A0A4R5U8K7</accession>
<dbReference type="PANTHER" id="PTHR30033:SF1">
    <property type="entry name" value="FLAGELLAR HOOK-ASSOCIATED PROTEIN 1"/>
    <property type="match status" value="1"/>
</dbReference>
<comment type="caution">
    <text evidence="11">The sequence shown here is derived from an EMBL/GenBank/DDBJ whole genome shotgun (WGS) entry which is preliminary data.</text>
</comment>
<keyword evidence="6" id="KW-0975">Bacterial flagellum</keyword>